<evidence type="ECO:0000313" key="1">
    <source>
        <dbReference type="EMBL" id="GFS69487.1"/>
    </source>
</evidence>
<dbReference type="AlphaFoldDB" id="A0A8X6T2I6"/>
<keyword evidence="2" id="KW-1185">Reference proteome</keyword>
<reference evidence="1" key="1">
    <citation type="submission" date="2020-08" db="EMBL/GenBank/DDBJ databases">
        <title>Multicomponent nature underlies the extraordinary mechanical properties of spider dragline silk.</title>
        <authorList>
            <person name="Kono N."/>
            <person name="Nakamura H."/>
            <person name="Mori M."/>
            <person name="Yoshida Y."/>
            <person name="Ohtoshi R."/>
            <person name="Malay A.D."/>
            <person name="Moran D.A.P."/>
            <person name="Tomita M."/>
            <person name="Numata K."/>
            <person name="Arakawa K."/>
        </authorList>
    </citation>
    <scope>NUCLEOTIDE SEQUENCE</scope>
</reference>
<accession>A0A8X6T2I6</accession>
<comment type="caution">
    <text evidence="1">The sequence shown here is derived from an EMBL/GenBank/DDBJ whole genome shotgun (WGS) entry which is preliminary data.</text>
</comment>
<gene>
    <name evidence="1" type="ORF">NPIL_601191</name>
</gene>
<sequence>MQWCRQADVLTGPEEKFFSIPTQLKPLSSASGPGSAANLVSFPTPTPRRVGQVRTLSWPGPMKQALSPSSTPGVINSNLSYMSLDLLE</sequence>
<evidence type="ECO:0000313" key="2">
    <source>
        <dbReference type="Proteomes" id="UP000887013"/>
    </source>
</evidence>
<dbReference type="EMBL" id="BMAW01000548">
    <property type="protein sequence ID" value="GFS69487.1"/>
    <property type="molecule type" value="Genomic_DNA"/>
</dbReference>
<dbReference type="Proteomes" id="UP000887013">
    <property type="component" value="Unassembled WGS sequence"/>
</dbReference>
<proteinExistence type="predicted"/>
<name>A0A8X6T2I6_NEPPI</name>
<protein>
    <submittedName>
        <fullName evidence="1">Uncharacterized protein</fullName>
    </submittedName>
</protein>
<organism evidence="1 2">
    <name type="scientific">Nephila pilipes</name>
    <name type="common">Giant wood spider</name>
    <name type="synonym">Nephila maculata</name>
    <dbReference type="NCBI Taxonomy" id="299642"/>
    <lineage>
        <taxon>Eukaryota</taxon>
        <taxon>Metazoa</taxon>
        <taxon>Ecdysozoa</taxon>
        <taxon>Arthropoda</taxon>
        <taxon>Chelicerata</taxon>
        <taxon>Arachnida</taxon>
        <taxon>Araneae</taxon>
        <taxon>Araneomorphae</taxon>
        <taxon>Entelegynae</taxon>
        <taxon>Araneoidea</taxon>
        <taxon>Nephilidae</taxon>
        <taxon>Nephila</taxon>
    </lineage>
</organism>